<keyword evidence="3" id="KW-0326">Glycosidase</keyword>
<evidence type="ECO:0000259" key="7">
    <source>
        <dbReference type="Pfam" id="PF11721"/>
    </source>
</evidence>
<dbReference type="SUPFAM" id="SSF51445">
    <property type="entry name" value="(Trans)glycosidases"/>
    <property type="match status" value="1"/>
</dbReference>
<dbReference type="GO" id="GO:0004553">
    <property type="term" value="F:hydrolase activity, hydrolyzing O-glycosyl compounds"/>
    <property type="evidence" value="ECO:0007669"/>
    <property type="project" value="InterPro"/>
</dbReference>
<dbReference type="Proteomes" id="UP000199679">
    <property type="component" value="Chromosome I"/>
</dbReference>
<dbReference type="AlphaFoldDB" id="A0A1H1Y7T9"/>
<dbReference type="Gene3D" id="2.60.120.260">
    <property type="entry name" value="Galactose-binding domain-like"/>
    <property type="match status" value="1"/>
</dbReference>
<dbReference type="SUPFAM" id="SSF49303">
    <property type="entry name" value="beta-Galactosidase/glucuronidase domain"/>
    <property type="match status" value="1"/>
</dbReference>
<reference evidence="9 10" key="1">
    <citation type="submission" date="2016-10" db="EMBL/GenBank/DDBJ databases">
        <authorList>
            <person name="de Groot N.N."/>
        </authorList>
    </citation>
    <scope>NUCLEOTIDE SEQUENCE [LARGE SCALE GENOMIC DNA]</scope>
    <source>
        <strain evidence="9 10">MP1X4</strain>
    </source>
</reference>
<dbReference type="InterPro" id="IPR006102">
    <property type="entry name" value="Ig-like_GH2"/>
</dbReference>
<dbReference type="InterPro" id="IPR021720">
    <property type="entry name" value="Malectin_dom"/>
</dbReference>
<dbReference type="STRING" id="652787.SAMN05216490_2656"/>
<dbReference type="Gene3D" id="2.60.40.10">
    <property type="entry name" value="Immunoglobulins"/>
    <property type="match status" value="2"/>
</dbReference>
<feature type="domain" description="Glycoside hydrolase family 2 immunoglobulin-like beta-sandwich" evidence="4">
    <location>
        <begin position="220"/>
        <end position="325"/>
    </location>
</feature>
<dbReference type="Gene3D" id="3.20.20.80">
    <property type="entry name" value="Glycosidases"/>
    <property type="match status" value="1"/>
</dbReference>
<name>A0A1H1Y7T9_MUCMA</name>
<evidence type="ECO:0000259" key="6">
    <source>
        <dbReference type="Pfam" id="PF02837"/>
    </source>
</evidence>
<dbReference type="InterPro" id="IPR017853">
    <property type="entry name" value="GH"/>
</dbReference>
<dbReference type="Gene3D" id="2.60.120.430">
    <property type="entry name" value="Galactose-binding lectin"/>
    <property type="match status" value="1"/>
</dbReference>
<evidence type="ECO:0000256" key="3">
    <source>
        <dbReference type="ARBA" id="ARBA00023295"/>
    </source>
</evidence>
<proteinExistence type="inferred from homology"/>
<dbReference type="InterPro" id="IPR008979">
    <property type="entry name" value="Galactose-bd-like_sf"/>
</dbReference>
<dbReference type="PRINTS" id="PR00132">
    <property type="entry name" value="GLHYDRLASE2"/>
</dbReference>
<dbReference type="InterPro" id="IPR032311">
    <property type="entry name" value="DUF4982"/>
</dbReference>
<evidence type="ECO:0000256" key="2">
    <source>
        <dbReference type="ARBA" id="ARBA00022801"/>
    </source>
</evidence>
<evidence type="ECO:0000313" key="9">
    <source>
        <dbReference type="EMBL" id="SDT17523.1"/>
    </source>
</evidence>
<dbReference type="InterPro" id="IPR051913">
    <property type="entry name" value="GH2_Domain-Containing"/>
</dbReference>
<dbReference type="InterPro" id="IPR006103">
    <property type="entry name" value="Glyco_hydro_2_cat"/>
</dbReference>
<dbReference type="Pfam" id="PF00703">
    <property type="entry name" value="Glyco_hydro_2"/>
    <property type="match status" value="1"/>
</dbReference>
<evidence type="ECO:0000259" key="5">
    <source>
        <dbReference type="Pfam" id="PF02836"/>
    </source>
</evidence>
<dbReference type="InterPro" id="IPR006104">
    <property type="entry name" value="Glyco_hydro_2_N"/>
</dbReference>
<feature type="domain" description="DUF4982" evidence="8">
    <location>
        <begin position="642"/>
        <end position="703"/>
    </location>
</feature>
<organism evidence="9 10">
    <name type="scientific">Mucilaginibacter mallensis</name>
    <dbReference type="NCBI Taxonomy" id="652787"/>
    <lineage>
        <taxon>Bacteria</taxon>
        <taxon>Pseudomonadati</taxon>
        <taxon>Bacteroidota</taxon>
        <taxon>Sphingobacteriia</taxon>
        <taxon>Sphingobacteriales</taxon>
        <taxon>Sphingobacteriaceae</taxon>
        <taxon>Mucilaginibacter</taxon>
    </lineage>
</organism>
<keyword evidence="2 9" id="KW-0378">Hydrolase</keyword>
<evidence type="ECO:0000259" key="8">
    <source>
        <dbReference type="Pfam" id="PF16355"/>
    </source>
</evidence>
<evidence type="ECO:0000313" key="10">
    <source>
        <dbReference type="Proteomes" id="UP000199679"/>
    </source>
</evidence>
<dbReference type="PANTHER" id="PTHR42732">
    <property type="entry name" value="BETA-GALACTOSIDASE"/>
    <property type="match status" value="1"/>
</dbReference>
<evidence type="ECO:0000259" key="4">
    <source>
        <dbReference type="Pfam" id="PF00703"/>
    </source>
</evidence>
<feature type="domain" description="Glycosyl hydrolases family 2 sugar binding" evidence="6">
    <location>
        <begin position="98"/>
        <end position="207"/>
    </location>
</feature>
<keyword evidence="10" id="KW-1185">Reference proteome</keyword>
<dbReference type="Pfam" id="PF02837">
    <property type="entry name" value="Glyco_hydro_2_N"/>
    <property type="match status" value="1"/>
</dbReference>
<protein>
    <submittedName>
        <fullName evidence="9">Glycosyl hydrolases family 2, TIM barrel domain</fullName>
    </submittedName>
</protein>
<sequence length="1192" mass="133513">MRKHKVNRSYRSRLSHQLVFMLFMVVLLLFIGKPVIAQQNIRQETLLNNNWRTIANERDINAYKGFEKASFPDKNWLTVDVPHNWDNYGGYRRLKHGNLHGYAWYRKVFTITERKAGKRYFLWFEGVGSYATVWLNGTQVGYHAGGRTTFTIDVTNAIKTGNNLLCVRADHPAFIKDLPWVCGGCSDDPGFSEGSQPMGIFRPVHLIVTDPVRIEPFGIHVWNDTTVSEQSATLNLETEVKNYTSTAVTATVINKLIDAKGNIVAQSKSELNLVAGGTSITKQIMSEIKLVHLWSLVDPYLYTVLAQVVINGKIADQTSIPYGIRWISWPIDRNNGDNRFYLNGKPIFINGIAEYEHMMGNSAAFSNQEIKARVMQLRSAGFNAFRDAHQPHNLEYQKYWDKLGILWWPQYSAHIWYDTPEFRENYKALLRDWVKERRNSPSVILWGLQNESRLPEDFAKECSAIICSLDPTASTQRKITTCNGGKGTDWDVPQNWSGTYGGNPLDYAQDLQKDILVGEYGAWRSIDLHTEGLFNETNILSEDRMSQLLETKVRLAESAKQNAAGQFMWLLYSHENPGRVQGGEGERELDRVGPVNYKGLFTVWGQPLDAYYMYRANYADKLKEPMVYIVSHTWPNRWLKPGKKDSISVYSNCDEVELFNNVKSVSLGKKTRQGIGTHFQWDGADIKYNVLYAVGYVNGKAVAQDYIILNHLPEAPHLKLLTQANSSILKPAVGYKYLYRVNCGGPDYRDKQGNLWMADAHQTNKNKWGSTSWTDDYAGMPAFFGSQQRTFDPIRSTDDAALFQSYRFGMNKLKYSFPVPDGNYKVELYFTEPWYGIGGGMDCAGWRMFDVAVNNKTVIKNLDIWKETGTDNALKKTVAVHVTGGQLQISFPHIASGEAIISAIAISTLDHKVVPAPSRGGVIKELKTDKQANWSVQSWLDIGQQVYAGVGIRFSELPPALYGADWIKTSTSKSAEASFTLAAASDVYVAMNVKPENRPGWLKDYLPTGLSIQTDENGGTDFALYKKRFASNANVVLGAYKDGQKYTVAVLPVTTLEPATDLKRSVNYGVANALIQGDGAVQDTLDKKKIIHFTQLTGGKVILGINPGVADSYALRFKYYNASAKTYSVNMQLQAADGTIMKTEVLSFKPLTKGKSGAVSITTGSSINAGNYKVILTAVDADGLIISGFEMQ</sequence>
<dbReference type="SUPFAM" id="SSF49785">
    <property type="entry name" value="Galactose-binding domain-like"/>
    <property type="match status" value="2"/>
</dbReference>
<dbReference type="InterPro" id="IPR006101">
    <property type="entry name" value="Glyco_hydro_2"/>
</dbReference>
<dbReference type="Pfam" id="PF16355">
    <property type="entry name" value="DUF4982"/>
    <property type="match status" value="1"/>
</dbReference>
<accession>A0A1H1Y7T9</accession>
<dbReference type="PANTHER" id="PTHR42732:SF1">
    <property type="entry name" value="BETA-MANNOSIDASE"/>
    <property type="match status" value="1"/>
</dbReference>
<dbReference type="Pfam" id="PF11721">
    <property type="entry name" value="Malectin"/>
    <property type="match status" value="1"/>
</dbReference>
<dbReference type="InterPro" id="IPR013783">
    <property type="entry name" value="Ig-like_fold"/>
</dbReference>
<dbReference type="Pfam" id="PF02836">
    <property type="entry name" value="Glyco_hydro_2_C"/>
    <property type="match status" value="1"/>
</dbReference>
<dbReference type="GO" id="GO:0005975">
    <property type="term" value="P:carbohydrate metabolic process"/>
    <property type="evidence" value="ECO:0007669"/>
    <property type="project" value="InterPro"/>
</dbReference>
<feature type="domain" description="Malectin" evidence="7">
    <location>
        <begin position="738"/>
        <end position="903"/>
    </location>
</feature>
<gene>
    <name evidence="9" type="ORF">SAMN05216490_2656</name>
</gene>
<dbReference type="EMBL" id="LT629740">
    <property type="protein sequence ID" value="SDT17523.1"/>
    <property type="molecule type" value="Genomic_DNA"/>
</dbReference>
<comment type="similarity">
    <text evidence="1">Belongs to the glycosyl hydrolase 2 family.</text>
</comment>
<dbReference type="InterPro" id="IPR036156">
    <property type="entry name" value="Beta-gal/glucu_dom_sf"/>
</dbReference>
<feature type="domain" description="Glycoside hydrolase family 2 catalytic" evidence="5">
    <location>
        <begin position="337"/>
        <end position="472"/>
    </location>
</feature>
<evidence type="ECO:0000256" key="1">
    <source>
        <dbReference type="ARBA" id="ARBA00007401"/>
    </source>
</evidence>